<name>A0AAW2C514_9ROSI</name>
<dbReference type="AlphaFoldDB" id="A0AAW2C514"/>
<evidence type="ECO:0008006" key="3">
    <source>
        <dbReference type="Google" id="ProtNLM"/>
    </source>
</evidence>
<gene>
    <name evidence="1" type="ORF">SO802_027029</name>
</gene>
<dbReference type="PANTHER" id="PTHR31694:SF12">
    <property type="entry name" value="DESICCATION-LIKE PROTEIN"/>
    <property type="match status" value="1"/>
</dbReference>
<organism evidence="1 2">
    <name type="scientific">Lithocarpus litseifolius</name>
    <dbReference type="NCBI Taxonomy" id="425828"/>
    <lineage>
        <taxon>Eukaryota</taxon>
        <taxon>Viridiplantae</taxon>
        <taxon>Streptophyta</taxon>
        <taxon>Embryophyta</taxon>
        <taxon>Tracheophyta</taxon>
        <taxon>Spermatophyta</taxon>
        <taxon>Magnoliopsida</taxon>
        <taxon>eudicotyledons</taxon>
        <taxon>Gunneridae</taxon>
        <taxon>Pentapetalae</taxon>
        <taxon>rosids</taxon>
        <taxon>fabids</taxon>
        <taxon>Fagales</taxon>
        <taxon>Fagaceae</taxon>
        <taxon>Lithocarpus</taxon>
    </lineage>
</organism>
<protein>
    <recommendedName>
        <fullName evidence="3">HNH endonuclease</fullName>
    </recommendedName>
</protein>
<keyword evidence="2" id="KW-1185">Reference proteome</keyword>
<dbReference type="EMBL" id="JAZDWU010000009">
    <property type="protein sequence ID" value="KAK9992044.1"/>
    <property type="molecule type" value="Genomic_DNA"/>
</dbReference>
<sequence>MAPKNKQFLRFMKCARLLGVESGQDAVIRAYLYEHAHEIVEPYGITMAQFSNYFSDLRNKLGHEGVKDEGLWVRKSEGAEGKTKGNALAGDADSVAYDRTVEEILRVVYRTGDKHTPGGFYPKGGNGDLNFDISNLCVLNETNCILFSSVGARGPRMKLKSCSIGRGMPQATSPKKKVTRGEEWMSQKDFEAFQVGKGI</sequence>
<proteinExistence type="predicted"/>
<dbReference type="InterPro" id="IPR052965">
    <property type="entry name" value="Pigment-catalase-like"/>
</dbReference>
<comment type="caution">
    <text evidence="1">The sequence shown here is derived from an EMBL/GenBank/DDBJ whole genome shotgun (WGS) entry which is preliminary data.</text>
</comment>
<dbReference type="Proteomes" id="UP001459277">
    <property type="component" value="Unassembled WGS sequence"/>
</dbReference>
<evidence type="ECO:0000313" key="1">
    <source>
        <dbReference type="EMBL" id="KAK9992044.1"/>
    </source>
</evidence>
<accession>A0AAW2C514</accession>
<dbReference type="PANTHER" id="PTHR31694">
    <property type="entry name" value="DESICCATION-LIKE PROTEIN"/>
    <property type="match status" value="1"/>
</dbReference>
<reference evidence="1 2" key="1">
    <citation type="submission" date="2024-01" db="EMBL/GenBank/DDBJ databases">
        <title>A telomere-to-telomere, gap-free genome of sweet tea (Lithocarpus litseifolius).</title>
        <authorList>
            <person name="Zhou J."/>
        </authorList>
    </citation>
    <scope>NUCLEOTIDE SEQUENCE [LARGE SCALE GENOMIC DNA]</scope>
    <source>
        <strain evidence="1">Zhou-2022a</strain>
        <tissue evidence="1">Leaf</tissue>
    </source>
</reference>
<evidence type="ECO:0000313" key="2">
    <source>
        <dbReference type="Proteomes" id="UP001459277"/>
    </source>
</evidence>